<dbReference type="GO" id="GO:0015937">
    <property type="term" value="P:coenzyme A biosynthetic process"/>
    <property type="evidence" value="ECO:0007669"/>
    <property type="project" value="UniProtKB-UniRule"/>
</dbReference>
<feature type="binding site" evidence="9">
    <location>
        <position position="14"/>
    </location>
    <ligand>
        <name>substrate</name>
    </ligand>
</feature>
<keyword evidence="7 9" id="KW-0173">Coenzyme A biosynthesis</keyword>
<keyword evidence="3 9" id="KW-0548">Nucleotidyltransferase</keyword>
<keyword evidence="5 9" id="KW-0067">ATP-binding</keyword>
<gene>
    <name evidence="9" type="primary">coaD</name>
    <name evidence="11" type="ORF">HMPREF1872_01381</name>
</gene>
<keyword evidence="2 9" id="KW-0808">Transferase</keyword>
<feature type="binding site" evidence="9">
    <location>
        <position position="22"/>
    </location>
    <ligand>
        <name>ATP</name>
        <dbReference type="ChEBI" id="CHEBI:30616"/>
    </ligand>
</feature>
<evidence type="ECO:0000256" key="4">
    <source>
        <dbReference type="ARBA" id="ARBA00022741"/>
    </source>
</evidence>
<dbReference type="STRING" id="1497955.HMPREF1872_01381"/>
<evidence type="ECO:0000313" key="12">
    <source>
        <dbReference type="Proteomes" id="UP000070080"/>
    </source>
</evidence>
<comment type="function">
    <text evidence="9">Reversibly transfers an adenylyl group from ATP to 4'-phosphopantetheine, yielding dephospho-CoA (dPCoA) and pyrophosphate.</text>
</comment>
<protein>
    <recommendedName>
        <fullName evidence="9">Phosphopantetheine adenylyltransferase</fullName>
        <ecNumber evidence="9">2.7.7.3</ecNumber>
    </recommendedName>
    <alternativeName>
        <fullName evidence="9">Dephospho-CoA pyrophosphorylase</fullName>
    </alternativeName>
    <alternativeName>
        <fullName evidence="9">Pantetheine-phosphate adenylyltransferase</fullName>
        <shortName evidence="9">PPAT</shortName>
    </alternativeName>
</protein>
<dbReference type="PANTHER" id="PTHR21342">
    <property type="entry name" value="PHOSPHOPANTETHEINE ADENYLYLTRANSFERASE"/>
    <property type="match status" value="1"/>
</dbReference>
<dbReference type="Proteomes" id="UP000070080">
    <property type="component" value="Unassembled WGS sequence"/>
</dbReference>
<accession>A0A133Y6R7</accession>
<feature type="binding site" evidence="9">
    <location>
        <position position="92"/>
    </location>
    <ligand>
        <name>substrate</name>
    </ligand>
</feature>
<dbReference type="OrthoDB" id="9806661at2"/>
<evidence type="ECO:0000256" key="9">
    <source>
        <dbReference type="HAMAP-Rule" id="MF_00151"/>
    </source>
</evidence>
<comment type="caution">
    <text evidence="11">The sequence shown here is derived from an EMBL/GenBank/DDBJ whole genome shotgun (WGS) entry which is preliminary data.</text>
</comment>
<feature type="binding site" evidence="9">
    <location>
        <begin position="14"/>
        <end position="15"/>
    </location>
    <ligand>
        <name>ATP</name>
        <dbReference type="ChEBI" id="CHEBI:30616"/>
    </ligand>
</feature>
<feature type="binding site" evidence="9">
    <location>
        <begin position="93"/>
        <end position="95"/>
    </location>
    <ligand>
        <name>ATP</name>
        <dbReference type="ChEBI" id="CHEBI:30616"/>
    </ligand>
</feature>
<dbReference type="HAMAP" id="MF_00151">
    <property type="entry name" value="PPAT_bact"/>
    <property type="match status" value="1"/>
</dbReference>
<evidence type="ECO:0000256" key="5">
    <source>
        <dbReference type="ARBA" id="ARBA00022840"/>
    </source>
</evidence>
<dbReference type="InterPro" id="IPR001980">
    <property type="entry name" value="PPAT"/>
</dbReference>
<dbReference type="NCBIfam" id="TIGR01510">
    <property type="entry name" value="coaD_prev_kdtB"/>
    <property type="match status" value="1"/>
</dbReference>
<dbReference type="InterPro" id="IPR004821">
    <property type="entry name" value="Cyt_trans-like"/>
</dbReference>
<dbReference type="PATRIC" id="fig|1497955.3.peg.1349"/>
<evidence type="ECO:0000256" key="3">
    <source>
        <dbReference type="ARBA" id="ARBA00022695"/>
    </source>
</evidence>
<feature type="site" description="Transition state stabilizer" evidence="9">
    <location>
        <position position="22"/>
    </location>
</feature>
<evidence type="ECO:0000256" key="7">
    <source>
        <dbReference type="ARBA" id="ARBA00022993"/>
    </source>
</evidence>
<dbReference type="SUPFAM" id="SSF52374">
    <property type="entry name" value="Nucleotidylyl transferase"/>
    <property type="match status" value="1"/>
</dbReference>
<dbReference type="GO" id="GO:0005737">
    <property type="term" value="C:cytoplasm"/>
    <property type="evidence" value="ECO:0007669"/>
    <property type="project" value="UniProtKB-SubCell"/>
</dbReference>
<keyword evidence="12" id="KW-1185">Reference proteome</keyword>
<feature type="binding site" evidence="9">
    <location>
        <position position="46"/>
    </location>
    <ligand>
        <name>substrate</name>
    </ligand>
</feature>
<organism evidence="11 12">
    <name type="scientific">Amygdalobacter nucleatus</name>
    <dbReference type="NCBI Taxonomy" id="3029274"/>
    <lineage>
        <taxon>Bacteria</taxon>
        <taxon>Bacillati</taxon>
        <taxon>Bacillota</taxon>
        <taxon>Clostridia</taxon>
        <taxon>Eubacteriales</taxon>
        <taxon>Oscillospiraceae</taxon>
        <taxon>Amygdalobacter</taxon>
    </lineage>
</organism>
<comment type="subunit">
    <text evidence="9">Homohexamer.</text>
</comment>
<dbReference type="UniPathway" id="UPA00241">
    <property type="reaction ID" value="UER00355"/>
</dbReference>
<feature type="domain" description="Cytidyltransferase-like" evidence="10">
    <location>
        <begin position="10"/>
        <end position="138"/>
    </location>
</feature>
<dbReference type="Pfam" id="PF01467">
    <property type="entry name" value="CTP_transf_like"/>
    <property type="match status" value="1"/>
</dbReference>
<dbReference type="NCBIfam" id="TIGR00125">
    <property type="entry name" value="cyt_tran_rel"/>
    <property type="match status" value="1"/>
</dbReference>
<keyword evidence="6 9" id="KW-0460">Magnesium</keyword>
<feature type="binding site" evidence="9">
    <location>
        <begin position="128"/>
        <end position="134"/>
    </location>
    <ligand>
        <name>ATP</name>
        <dbReference type="ChEBI" id="CHEBI:30616"/>
    </ligand>
</feature>
<comment type="similarity">
    <text evidence="9">Belongs to the bacterial CoaD family.</text>
</comment>
<name>A0A133Y6R7_9FIRM</name>
<dbReference type="PRINTS" id="PR01020">
    <property type="entry name" value="LPSBIOSNTHSS"/>
</dbReference>
<dbReference type="InterPro" id="IPR014729">
    <property type="entry name" value="Rossmann-like_a/b/a_fold"/>
</dbReference>
<proteinExistence type="inferred from homology"/>
<evidence type="ECO:0000256" key="1">
    <source>
        <dbReference type="ARBA" id="ARBA00022490"/>
    </source>
</evidence>
<dbReference type="GO" id="GO:0004595">
    <property type="term" value="F:pantetheine-phosphate adenylyltransferase activity"/>
    <property type="evidence" value="ECO:0007669"/>
    <property type="project" value="UniProtKB-UniRule"/>
</dbReference>
<keyword evidence="1 9" id="KW-0963">Cytoplasm</keyword>
<comment type="catalytic activity">
    <reaction evidence="8 9">
        <text>(R)-4'-phosphopantetheine + ATP + H(+) = 3'-dephospho-CoA + diphosphate</text>
        <dbReference type="Rhea" id="RHEA:19801"/>
        <dbReference type="ChEBI" id="CHEBI:15378"/>
        <dbReference type="ChEBI" id="CHEBI:30616"/>
        <dbReference type="ChEBI" id="CHEBI:33019"/>
        <dbReference type="ChEBI" id="CHEBI:57328"/>
        <dbReference type="ChEBI" id="CHEBI:61723"/>
        <dbReference type="EC" id="2.7.7.3"/>
    </reaction>
</comment>
<dbReference type="AlphaFoldDB" id="A0A133Y6R7"/>
<feature type="binding site" evidence="9">
    <location>
        <position position="103"/>
    </location>
    <ligand>
        <name>ATP</name>
        <dbReference type="ChEBI" id="CHEBI:30616"/>
    </ligand>
</feature>
<dbReference type="EMBL" id="LSCV01000045">
    <property type="protein sequence ID" value="KXB38894.1"/>
    <property type="molecule type" value="Genomic_DNA"/>
</dbReference>
<dbReference type="GO" id="GO:0005524">
    <property type="term" value="F:ATP binding"/>
    <property type="evidence" value="ECO:0007669"/>
    <property type="project" value="UniProtKB-KW"/>
</dbReference>
<comment type="pathway">
    <text evidence="9">Cofactor biosynthesis; coenzyme A biosynthesis; CoA from (R)-pantothenate: step 4/5.</text>
</comment>
<keyword evidence="4 9" id="KW-0547">Nucleotide-binding</keyword>
<evidence type="ECO:0000259" key="10">
    <source>
        <dbReference type="Pfam" id="PF01467"/>
    </source>
</evidence>
<evidence type="ECO:0000256" key="2">
    <source>
        <dbReference type="ARBA" id="ARBA00022679"/>
    </source>
</evidence>
<comment type="subcellular location">
    <subcellularLocation>
        <location evidence="9">Cytoplasm</location>
    </subcellularLocation>
</comment>
<dbReference type="Gene3D" id="3.40.50.620">
    <property type="entry name" value="HUPs"/>
    <property type="match status" value="1"/>
</dbReference>
<feature type="binding site" evidence="9">
    <location>
        <position position="78"/>
    </location>
    <ligand>
        <name>substrate</name>
    </ligand>
</feature>
<evidence type="ECO:0000256" key="8">
    <source>
        <dbReference type="ARBA" id="ARBA00029346"/>
    </source>
</evidence>
<sequence length="167" mass="19074">MQETGRRIWLYPGSFDPFTLGHLSIVKQASLHADKLIIAILQHPLKKSVFTVEERKAIIEKSVADLPNVEVVADNCLLVDLYRRFAASAIVRGVRNFRDWEYERDYALANQNFISDCQFVYLAAPANLTYVSSSLVRELLLYNKDISNLLAPNVAPIVTFMWNEKVK</sequence>
<reference evidence="12" key="1">
    <citation type="submission" date="2016-01" db="EMBL/GenBank/DDBJ databases">
        <authorList>
            <person name="Mitreva M."/>
            <person name="Pepin K.H."/>
            <person name="Mihindukulasuriya K.A."/>
            <person name="Fulton R."/>
            <person name="Fronick C."/>
            <person name="O'Laughlin M."/>
            <person name="Miner T."/>
            <person name="Herter B."/>
            <person name="Rosa B.A."/>
            <person name="Cordes M."/>
            <person name="Tomlinson C."/>
            <person name="Wollam A."/>
            <person name="Palsikar V.B."/>
            <person name="Mardis E.R."/>
            <person name="Wilson R.K."/>
        </authorList>
    </citation>
    <scope>NUCLEOTIDE SEQUENCE [LARGE SCALE GENOMIC DNA]</scope>
    <source>
        <strain evidence="12">KA00274</strain>
    </source>
</reference>
<evidence type="ECO:0000256" key="6">
    <source>
        <dbReference type="ARBA" id="ARBA00022842"/>
    </source>
</evidence>
<comment type="cofactor">
    <cofactor evidence="9">
        <name>Mg(2+)</name>
        <dbReference type="ChEBI" id="CHEBI:18420"/>
    </cofactor>
</comment>
<dbReference type="RefSeq" id="WP_066715028.1">
    <property type="nucleotide sequence ID" value="NZ_CP118869.1"/>
</dbReference>
<dbReference type="EC" id="2.7.7.3" evidence="9"/>
<evidence type="ECO:0000313" key="11">
    <source>
        <dbReference type="EMBL" id="KXB38894.1"/>
    </source>
</evidence>
<dbReference type="PANTHER" id="PTHR21342:SF1">
    <property type="entry name" value="PHOSPHOPANTETHEINE ADENYLYLTRANSFERASE"/>
    <property type="match status" value="1"/>
</dbReference>